<dbReference type="InterPro" id="IPR002123">
    <property type="entry name" value="Plipid/glycerol_acylTrfase"/>
</dbReference>
<dbReference type="EMBL" id="LNQR01000044">
    <property type="protein sequence ID" value="KWT88149.1"/>
    <property type="molecule type" value="Genomic_DNA"/>
</dbReference>
<organism evidence="5 6">
    <name type="scientific">Candidatus Magnetominusculus xianensis</name>
    <dbReference type="NCBI Taxonomy" id="1748249"/>
    <lineage>
        <taxon>Bacteria</taxon>
        <taxon>Pseudomonadati</taxon>
        <taxon>Nitrospirota</taxon>
        <taxon>Nitrospiria</taxon>
        <taxon>Nitrospirales</taxon>
        <taxon>Nitrospiraceae</taxon>
        <taxon>Candidatus Magnetominusculus</taxon>
    </lineage>
</organism>
<sequence length="260" mass="29195">MKGLDIIDGSYRSPQVSTSRLIPSLRFYPKLLNILIKLGIEARKNGLVNDNFHATAYGILKALEGSGVVFEVNGVENVSSVDGPCVYMPNHMSVLETFVLPGFICPYKEMTFVIKEGLLKYPLFKDIMYAMDSVVVKRINPREDLNVVMTEGEKKLASGKSMIIFPQSTRSLDFNPKLYNTMGIKLALRAKVPVVPVAIKSDAWEAGRFLKDFGKIDASRKVYITFGKPMTIKNRGVEEHKESIEFISRLLQQWGVKVLN</sequence>
<comment type="caution">
    <text evidence="5">The sequence shown here is derived from an EMBL/GenBank/DDBJ whole genome shotgun (WGS) entry which is preliminary data.</text>
</comment>
<reference evidence="5 6" key="1">
    <citation type="submission" date="2015-11" db="EMBL/GenBank/DDBJ databases">
        <authorList>
            <person name="Lin W."/>
        </authorList>
    </citation>
    <scope>NUCLEOTIDE SEQUENCE [LARGE SCALE GENOMIC DNA]</scope>
    <source>
        <strain evidence="5 6">HCH-1</strain>
    </source>
</reference>
<dbReference type="PANTHER" id="PTHR10434">
    <property type="entry name" value="1-ACYL-SN-GLYCEROL-3-PHOSPHATE ACYLTRANSFERASE"/>
    <property type="match status" value="1"/>
</dbReference>
<dbReference type="PANTHER" id="PTHR10434:SF40">
    <property type="entry name" value="1-ACYL-SN-GLYCEROL-3-PHOSPHATE ACYLTRANSFERASE"/>
    <property type="match status" value="1"/>
</dbReference>
<keyword evidence="2" id="KW-0808">Transferase</keyword>
<evidence type="ECO:0000256" key="2">
    <source>
        <dbReference type="ARBA" id="ARBA00022679"/>
    </source>
</evidence>
<dbReference type="Proteomes" id="UP000060487">
    <property type="component" value="Unassembled WGS sequence"/>
</dbReference>
<accession>A0ABR5SG78</accession>
<dbReference type="SMART" id="SM00563">
    <property type="entry name" value="PlsC"/>
    <property type="match status" value="1"/>
</dbReference>
<gene>
    <name evidence="5" type="ORF">ASN18_1295</name>
</gene>
<evidence type="ECO:0000259" key="4">
    <source>
        <dbReference type="SMART" id="SM00563"/>
    </source>
</evidence>
<proteinExistence type="predicted"/>
<comment type="pathway">
    <text evidence="1">Lipid metabolism.</text>
</comment>
<evidence type="ECO:0000256" key="1">
    <source>
        <dbReference type="ARBA" id="ARBA00005189"/>
    </source>
</evidence>
<feature type="domain" description="Phospholipid/glycerol acyltransferase" evidence="4">
    <location>
        <begin position="85"/>
        <end position="202"/>
    </location>
</feature>
<dbReference type="SUPFAM" id="SSF69593">
    <property type="entry name" value="Glycerol-3-phosphate (1)-acyltransferase"/>
    <property type="match status" value="1"/>
</dbReference>
<protein>
    <submittedName>
        <fullName evidence="5">Glycerol acyltransferase</fullName>
    </submittedName>
</protein>
<dbReference type="GO" id="GO:0016746">
    <property type="term" value="F:acyltransferase activity"/>
    <property type="evidence" value="ECO:0007669"/>
    <property type="project" value="UniProtKB-KW"/>
</dbReference>
<evidence type="ECO:0000256" key="3">
    <source>
        <dbReference type="ARBA" id="ARBA00023315"/>
    </source>
</evidence>
<name>A0ABR5SG78_9BACT</name>
<keyword evidence="6" id="KW-1185">Reference proteome</keyword>
<dbReference type="CDD" id="cd07989">
    <property type="entry name" value="LPLAT_AGPAT-like"/>
    <property type="match status" value="1"/>
</dbReference>
<dbReference type="Pfam" id="PF01553">
    <property type="entry name" value="Acyltransferase"/>
    <property type="match status" value="1"/>
</dbReference>
<keyword evidence="3 5" id="KW-0012">Acyltransferase</keyword>
<dbReference type="RefSeq" id="WP_236861568.1">
    <property type="nucleotide sequence ID" value="NZ_LNQR01000044.1"/>
</dbReference>
<evidence type="ECO:0000313" key="6">
    <source>
        <dbReference type="Proteomes" id="UP000060487"/>
    </source>
</evidence>
<evidence type="ECO:0000313" key="5">
    <source>
        <dbReference type="EMBL" id="KWT88149.1"/>
    </source>
</evidence>